<keyword evidence="9" id="KW-1133">Transmembrane helix</keyword>
<evidence type="ECO:0000256" key="5">
    <source>
        <dbReference type="ARBA" id="ARBA00022777"/>
    </source>
</evidence>
<dbReference type="PROSITE" id="PS00107">
    <property type="entry name" value="PROTEIN_KINASE_ATP"/>
    <property type="match status" value="1"/>
</dbReference>
<organism evidence="11 12">
    <name type="scientific">Stieleria varia</name>
    <dbReference type="NCBI Taxonomy" id="2528005"/>
    <lineage>
        <taxon>Bacteria</taxon>
        <taxon>Pseudomonadati</taxon>
        <taxon>Planctomycetota</taxon>
        <taxon>Planctomycetia</taxon>
        <taxon>Pirellulales</taxon>
        <taxon>Pirellulaceae</taxon>
        <taxon>Stieleria</taxon>
    </lineage>
</organism>
<evidence type="ECO:0000256" key="9">
    <source>
        <dbReference type="SAM" id="Phobius"/>
    </source>
</evidence>
<evidence type="ECO:0000256" key="4">
    <source>
        <dbReference type="ARBA" id="ARBA00022741"/>
    </source>
</evidence>
<dbReference type="PROSITE" id="PS00108">
    <property type="entry name" value="PROTEIN_KINASE_ST"/>
    <property type="match status" value="1"/>
</dbReference>
<keyword evidence="5 11" id="KW-0418">Kinase</keyword>
<dbReference type="InterPro" id="IPR000719">
    <property type="entry name" value="Prot_kinase_dom"/>
</dbReference>
<evidence type="ECO:0000313" key="11">
    <source>
        <dbReference type="EMBL" id="TWT94689.1"/>
    </source>
</evidence>
<keyword evidence="6 8" id="KW-0067">ATP-binding</keyword>
<feature type="domain" description="Protein kinase" evidence="10">
    <location>
        <begin position="116"/>
        <end position="389"/>
    </location>
</feature>
<dbReference type="Gene3D" id="2.130.10.10">
    <property type="entry name" value="YVTN repeat-like/Quinoprotein amine dehydrogenase"/>
    <property type="match status" value="4"/>
</dbReference>
<dbReference type="AlphaFoldDB" id="A0A5C6A5C9"/>
<dbReference type="OrthoDB" id="500858at2"/>
<dbReference type="RefSeq" id="WP_146522501.1">
    <property type="nucleotide sequence ID" value="NZ_CP151726.1"/>
</dbReference>
<dbReference type="EC" id="2.7.11.1" evidence="11"/>
<evidence type="ECO:0000256" key="1">
    <source>
        <dbReference type="ARBA" id="ARBA00022574"/>
    </source>
</evidence>
<dbReference type="PROSITE" id="PS50011">
    <property type="entry name" value="PROTEIN_KINASE_DOM"/>
    <property type="match status" value="1"/>
</dbReference>
<dbReference type="CDD" id="cd14014">
    <property type="entry name" value="STKc_PknB_like"/>
    <property type="match status" value="1"/>
</dbReference>
<dbReference type="SUPFAM" id="SSF50998">
    <property type="entry name" value="Quinoprotein alcohol dehydrogenase-like"/>
    <property type="match status" value="1"/>
</dbReference>
<dbReference type="InterPro" id="IPR019775">
    <property type="entry name" value="WD40_repeat_CS"/>
</dbReference>
<keyword evidence="9" id="KW-0812">Transmembrane</keyword>
<dbReference type="SMART" id="SM00220">
    <property type="entry name" value="S_TKc"/>
    <property type="match status" value="1"/>
</dbReference>
<dbReference type="InterPro" id="IPR008271">
    <property type="entry name" value="Ser/Thr_kinase_AS"/>
</dbReference>
<dbReference type="Gene3D" id="1.10.510.10">
    <property type="entry name" value="Transferase(Phosphotransferase) domain 1"/>
    <property type="match status" value="1"/>
</dbReference>
<dbReference type="PROSITE" id="PS50082">
    <property type="entry name" value="WD_REPEATS_2"/>
    <property type="match status" value="1"/>
</dbReference>
<protein>
    <submittedName>
        <fullName evidence="11">Serine/threonine-protein kinase PrkC</fullName>
        <ecNumber evidence="11">2.7.11.1</ecNumber>
    </submittedName>
</protein>
<dbReference type="GO" id="GO:0004674">
    <property type="term" value="F:protein serine/threonine kinase activity"/>
    <property type="evidence" value="ECO:0007669"/>
    <property type="project" value="UniProtKB-EC"/>
</dbReference>
<dbReference type="InterPro" id="IPR011047">
    <property type="entry name" value="Quinoprotein_ADH-like_sf"/>
</dbReference>
<dbReference type="InterPro" id="IPR011044">
    <property type="entry name" value="Quino_amine_DH_bsu"/>
</dbReference>
<feature type="transmembrane region" description="Helical" evidence="9">
    <location>
        <begin position="414"/>
        <end position="437"/>
    </location>
</feature>
<evidence type="ECO:0000256" key="7">
    <source>
        <dbReference type="PROSITE-ProRule" id="PRU00221"/>
    </source>
</evidence>
<feature type="binding site" evidence="8">
    <location>
        <position position="145"/>
    </location>
    <ligand>
        <name>ATP</name>
        <dbReference type="ChEBI" id="CHEBI:30616"/>
    </ligand>
</feature>
<name>A0A5C6A5C9_9BACT</name>
<dbReference type="Gene3D" id="3.30.200.20">
    <property type="entry name" value="Phosphorylase Kinase, domain 1"/>
    <property type="match status" value="1"/>
</dbReference>
<keyword evidence="3" id="KW-0677">Repeat</keyword>
<comment type="caution">
    <text evidence="11">The sequence shown here is derived from an EMBL/GenBank/DDBJ whole genome shotgun (WGS) entry which is preliminary data.</text>
</comment>
<evidence type="ECO:0000256" key="6">
    <source>
        <dbReference type="ARBA" id="ARBA00022840"/>
    </source>
</evidence>
<dbReference type="InterPro" id="IPR001680">
    <property type="entry name" value="WD40_rpt"/>
</dbReference>
<dbReference type="Pfam" id="PF00069">
    <property type="entry name" value="Pkinase"/>
    <property type="match status" value="1"/>
</dbReference>
<sequence>MSDRSSERIRRQSLELEDLCSDFENQWKPEMPFGSLVAEFLELADPSLRDELAVELFACDIELRSAQEQVFSREDYHERFPDRELAIDSAFRLLDAEWDLADCDAQAQPPTQLGDFQIIREIGRGGMGIVYEASQQSLGRRVAIKTLFVHPMLHSDAVKRFSRESRTIATLHHTNIVDVFGSGVDSGVHYFAMQLVEGSSLRGLIRQRQRQRGELGLPSQGEKSHHRETARIGCQVARALAYAHGQGVLHRDIKPSNLLLGKDGEVKVTDFGLAKLGQEDDGSTKVGDVIGTLRYLPPESIDGQWDQRGDVYGLGVTLYEMLTLRPAFNEGNRAKTLDQISSGNVVRPRSIDSSIDRDLETVVMKAMAREPGDRYQTAQAMADDLQRFLNLETIRARRAGYAERLWKWSRRSPAMAALWALLMFVAVIGVPVLSTLWHRATLASVEADQRRAEAEQARELSDVRDYGSRIQLAHKFAEDGIAPEALQVLDGVVGDPSSDRRLHRTDRRDWEWHFLHEQLDSSTMTLQGHTGLIHCVAVSPGDKLIATVGGSSRKMNLEQTPGEVIVWDARTGEQKLVLPGGSTGVTGAAFSPDGDRLATISFRAIENSNDPPGAIKIWDTSNGRLLQTIEQTGEYPERLLSGLLGRSVLPGIRYSNDGKWLISWPEPVEIRDARSGELVRSVPGASVDLLPDGRLLAKPLRGPLRVFDVESGKELSKLSTIFHPLYEIAADADGKSLFGLFKDHAYVWDLPARKFRAIPATDIQWGTFVPGGEQFVFGDRRGLLHFVSLDNGQRQQLRMGHRSSISHGAFSHDGRWLVTASHDGSARIWDLQKNTHSRVIETRLGSDAIGDIQFGRVGERVLFAARQKMDRPGVVGWHDLDSSDSDSVELQTTFYSNWPRTDFAFSADGRFLAAPAAESQPPSPTQNIGFAQSKRIHIWSGDSLNLLDSIEVGLSEIECIAWSRDAKRLAVAGTNDKKMVVLVFLLEHSADPTVLHVQAKSHSVQSDEEQAMAMAFHPDGEQLAVGTDQGIQMYVLHPDGKLKPGVRFPKTVSKAVFLDFSPLGDRLAAARHGQHDVAVCDVNSGQIVYEVPSFHDVGCVRFSPNGRRLAMVGYESIVDLRDAETGVRLMALRGASLGPGRIGFTPRVIFSPDGRRIATNDWQGRITVWGIDASLP</sequence>
<keyword evidence="2 11" id="KW-0808">Transferase</keyword>
<keyword evidence="9" id="KW-0472">Membrane</keyword>
<evidence type="ECO:0000259" key="10">
    <source>
        <dbReference type="PROSITE" id="PS50011"/>
    </source>
</evidence>
<proteinExistence type="predicted"/>
<dbReference type="SUPFAM" id="SSF56112">
    <property type="entry name" value="Protein kinase-like (PK-like)"/>
    <property type="match status" value="1"/>
</dbReference>
<evidence type="ECO:0000313" key="12">
    <source>
        <dbReference type="Proteomes" id="UP000320176"/>
    </source>
</evidence>
<dbReference type="InterPro" id="IPR017441">
    <property type="entry name" value="Protein_kinase_ATP_BS"/>
</dbReference>
<dbReference type="PANTHER" id="PTHR43289">
    <property type="entry name" value="MITOGEN-ACTIVATED PROTEIN KINASE KINASE KINASE 20-RELATED"/>
    <property type="match status" value="1"/>
</dbReference>
<dbReference type="PROSITE" id="PS50294">
    <property type="entry name" value="WD_REPEATS_REGION"/>
    <property type="match status" value="1"/>
</dbReference>
<keyword evidence="4 8" id="KW-0547">Nucleotide-binding</keyword>
<keyword evidence="12" id="KW-1185">Reference proteome</keyword>
<keyword evidence="1 7" id="KW-0853">WD repeat</keyword>
<dbReference type="InterPro" id="IPR015943">
    <property type="entry name" value="WD40/YVTN_repeat-like_dom_sf"/>
</dbReference>
<gene>
    <name evidence="11" type="primary">prkC_35</name>
    <name evidence="11" type="ORF">Pla52n_55140</name>
</gene>
<evidence type="ECO:0000256" key="3">
    <source>
        <dbReference type="ARBA" id="ARBA00022737"/>
    </source>
</evidence>
<dbReference type="EMBL" id="SJPN01000007">
    <property type="protein sequence ID" value="TWT94689.1"/>
    <property type="molecule type" value="Genomic_DNA"/>
</dbReference>
<dbReference type="PANTHER" id="PTHR43289:SF34">
    <property type="entry name" value="SERINE_THREONINE-PROTEIN KINASE YBDM-RELATED"/>
    <property type="match status" value="1"/>
</dbReference>
<dbReference type="InterPro" id="IPR011009">
    <property type="entry name" value="Kinase-like_dom_sf"/>
</dbReference>
<evidence type="ECO:0000256" key="2">
    <source>
        <dbReference type="ARBA" id="ARBA00022679"/>
    </source>
</evidence>
<dbReference type="SMART" id="SM00320">
    <property type="entry name" value="WD40"/>
    <property type="match status" value="7"/>
</dbReference>
<accession>A0A5C6A5C9</accession>
<dbReference type="PROSITE" id="PS00678">
    <property type="entry name" value="WD_REPEATS_1"/>
    <property type="match status" value="1"/>
</dbReference>
<feature type="repeat" description="WD" evidence="7">
    <location>
        <begin position="798"/>
        <end position="839"/>
    </location>
</feature>
<dbReference type="Proteomes" id="UP000320176">
    <property type="component" value="Unassembled WGS sequence"/>
</dbReference>
<dbReference type="GO" id="GO:0005524">
    <property type="term" value="F:ATP binding"/>
    <property type="evidence" value="ECO:0007669"/>
    <property type="project" value="UniProtKB-UniRule"/>
</dbReference>
<reference evidence="11 12" key="1">
    <citation type="submission" date="2019-02" db="EMBL/GenBank/DDBJ databases">
        <title>Deep-cultivation of Planctomycetes and their phenomic and genomic characterization uncovers novel biology.</title>
        <authorList>
            <person name="Wiegand S."/>
            <person name="Jogler M."/>
            <person name="Boedeker C."/>
            <person name="Pinto D."/>
            <person name="Vollmers J."/>
            <person name="Rivas-Marin E."/>
            <person name="Kohn T."/>
            <person name="Peeters S.H."/>
            <person name="Heuer A."/>
            <person name="Rast P."/>
            <person name="Oberbeckmann S."/>
            <person name="Bunk B."/>
            <person name="Jeske O."/>
            <person name="Meyerdierks A."/>
            <person name="Storesund J.E."/>
            <person name="Kallscheuer N."/>
            <person name="Luecker S."/>
            <person name="Lage O.M."/>
            <person name="Pohl T."/>
            <person name="Merkel B.J."/>
            <person name="Hornburger P."/>
            <person name="Mueller R.-W."/>
            <person name="Bruemmer F."/>
            <person name="Labrenz M."/>
            <person name="Spormann A.M."/>
            <person name="Op Den Camp H."/>
            <person name="Overmann J."/>
            <person name="Amann R."/>
            <person name="Jetten M.S.M."/>
            <person name="Mascher T."/>
            <person name="Medema M.H."/>
            <person name="Devos D.P."/>
            <person name="Kaster A.-K."/>
            <person name="Ovreas L."/>
            <person name="Rohde M."/>
            <person name="Galperin M.Y."/>
            <person name="Jogler C."/>
        </authorList>
    </citation>
    <scope>NUCLEOTIDE SEQUENCE [LARGE SCALE GENOMIC DNA]</scope>
    <source>
        <strain evidence="11 12">Pla52n</strain>
    </source>
</reference>
<dbReference type="SUPFAM" id="SSF50969">
    <property type="entry name" value="YVTN repeat-like/Quinoprotein amine dehydrogenase"/>
    <property type="match status" value="1"/>
</dbReference>
<evidence type="ECO:0000256" key="8">
    <source>
        <dbReference type="PROSITE-ProRule" id="PRU10141"/>
    </source>
</evidence>
<dbReference type="Pfam" id="PF00400">
    <property type="entry name" value="WD40"/>
    <property type="match status" value="2"/>
</dbReference>